<organism evidence="1 2">
    <name type="scientific">Enhygromyxa salina</name>
    <dbReference type="NCBI Taxonomy" id="215803"/>
    <lineage>
        <taxon>Bacteria</taxon>
        <taxon>Pseudomonadati</taxon>
        <taxon>Myxococcota</taxon>
        <taxon>Polyangia</taxon>
        <taxon>Nannocystales</taxon>
        <taxon>Nannocystaceae</taxon>
        <taxon>Enhygromyxa</taxon>
    </lineage>
</organism>
<dbReference type="EMBL" id="JMCC02000029">
    <property type="protein sequence ID" value="KIG17169.1"/>
    <property type="molecule type" value="Genomic_DNA"/>
</dbReference>
<reference evidence="1 2" key="1">
    <citation type="submission" date="2014-12" db="EMBL/GenBank/DDBJ databases">
        <title>Genome assembly of Enhygromyxa salina DSM 15201.</title>
        <authorList>
            <person name="Sharma G."/>
            <person name="Subramanian S."/>
        </authorList>
    </citation>
    <scope>NUCLEOTIDE SEQUENCE [LARGE SCALE GENOMIC DNA]</scope>
    <source>
        <strain evidence="1 2">DSM 15201</strain>
    </source>
</reference>
<sequence length="37" mass="4234">MVLGLGLWLFTRSDPNLRWPWRKGGPAPTKLAQQRSV</sequence>
<dbReference type="Proteomes" id="UP000031599">
    <property type="component" value="Unassembled WGS sequence"/>
</dbReference>
<proteinExistence type="predicted"/>
<evidence type="ECO:0000313" key="1">
    <source>
        <dbReference type="EMBL" id="KIG17169.1"/>
    </source>
</evidence>
<protein>
    <submittedName>
        <fullName evidence="1">Uncharacterized protein</fullName>
    </submittedName>
</protein>
<accession>A0A0C1ZHU9</accession>
<dbReference type="AlphaFoldDB" id="A0A0C1ZHU9"/>
<evidence type="ECO:0000313" key="2">
    <source>
        <dbReference type="Proteomes" id="UP000031599"/>
    </source>
</evidence>
<gene>
    <name evidence="1" type="ORF">DB30_03766</name>
</gene>
<comment type="caution">
    <text evidence="1">The sequence shown here is derived from an EMBL/GenBank/DDBJ whole genome shotgun (WGS) entry which is preliminary data.</text>
</comment>
<name>A0A0C1ZHU9_9BACT</name>